<dbReference type="InterPro" id="IPR023173">
    <property type="entry name" value="NADPH_Cyt_P450_Rdtase_alpha"/>
</dbReference>
<dbReference type="PIRSF" id="PIRSF000207">
    <property type="entry name" value="SiR-FP_CysJ"/>
    <property type="match status" value="1"/>
</dbReference>
<dbReference type="InterPro" id="IPR029039">
    <property type="entry name" value="Flavoprotein-like_sf"/>
</dbReference>
<dbReference type="Pfam" id="PF00667">
    <property type="entry name" value="FAD_binding_1"/>
    <property type="match status" value="1"/>
</dbReference>
<dbReference type="GO" id="GO:0010181">
    <property type="term" value="F:FMN binding"/>
    <property type="evidence" value="ECO:0007669"/>
    <property type="project" value="InterPro"/>
</dbReference>
<evidence type="ECO:0000256" key="5">
    <source>
        <dbReference type="ARBA" id="ARBA00022827"/>
    </source>
</evidence>
<feature type="domain" description="Flavodoxin-like" evidence="13">
    <location>
        <begin position="67"/>
        <end position="205"/>
    </location>
</feature>
<dbReference type="OrthoDB" id="9816402at2"/>
<keyword evidence="2 11" id="KW-0028">Amino-acid biosynthesis</keyword>
<dbReference type="CDD" id="cd06199">
    <property type="entry name" value="SiR"/>
    <property type="match status" value="1"/>
</dbReference>
<feature type="binding site" evidence="12">
    <location>
        <begin position="423"/>
        <end position="426"/>
    </location>
    <ligand>
        <name>FAD</name>
        <dbReference type="ChEBI" id="CHEBI:57692"/>
    </ligand>
</feature>
<dbReference type="Pfam" id="PF00258">
    <property type="entry name" value="Flavodoxin_1"/>
    <property type="match status" value="1"/>
</dbReference>
<feature type="binding site" evidence="12">
    <location>
        <begin position="120"/>
        <end position="123"/>
    </location>
    <ligand>
        <name>FMN</name>
        <dbReference type="ChEBI" id="CHEBI:58210"/>
    </ligand>
</feature>
<keyword evidence="6 11" id="KW-0521">NADP</keyword>
<dbReference type="Gene3D" id="3.40.50.360">
    <property type="match status" value="1"/>
</dbReference>
<dbReference type="PRINTS" id="PR00369">
    <property type="entry name" value="FLAVODOXIN"/>
</dbReference>
<dbReference type="GO" id="GO:0004783">
    <property type="term" value="F:sulfite reductase (NADPH) activity"/>
    <property type="evidence" value="ECO:0007669"/>
    <property type="project" value="UniProtKB-EC"/>
</dbReference>
<comment type="catalytic activity">
    <reaction evidence="10 11">
        <text>hydrogen sulfide + 3 NADP(+) + 3 H2O = sulfite + 3 NADPH + 4 H(+)</text>
        <dbReference type="Rhea" id="RHEA:13801"/>
        <dbReference type="ChEBI" id="CHEBI:15377"/>
        <dbReference type="ChEBI" id="CHEBI:15378"/>
        <dbReference type="ChEBI" id="CHEBI:17359"/>
        <dbReference type="ChEBI" id="CHEBI:29919"/>
        <dbReference type="ChEBI" id="CHEBI:57783"/>
        <dbReference type="ChEBI" id="CHEBI:58349"/>
        <dbReference type="EC" id="1.8.1.2"/>
    </reaction>
</comment>
<protein>
    <recommendedName>
        <fullName evidence="11">Sulfite reductase [NADPH] flavoprotein alpha-component</fullName>
        <shortName evidence="11">SiR-FP</shortName>
        <ecNumber evidence="11">1.8.1.2</ecNumber>
    </recommendedName>
</protein>
<dbReference type="PRINTS" id="PR00371">
    <property type="entry name" value="FPNCR"/>
</dbReference>
<gene>
    <name evidence="15" type="ORF">AT746_12510</name>
</gene>
<comment type="pathway">
    <text evidence="11">Sulfur metabolism; hydrogen sulfide biosynthesis; hydrogen sulfide from sulfite (NADPH route): step 1/1.</text>
</comment>
<dbReference type="EMBL" id="CP013650">
    <property type="protein sequence ID" value="ALT00449.1"/>
    <property type="molecule type" value="Genomic_DNA"/>
</dbReference>
<dbReference type="Gene3D" id="2.40.30.10">
    <property type="entry name" value="Translation factors"/>
    <property type="match status" value="1"/>
</dbReference>
<keyword evidence="16" id="KW-1185">Reference proteome</keyword>
<dbReference type="InterPro" id="IPR001709">
    <property type="entry name" value="Flavoprot_Pyr_Nucl_cyt_Rdtase"/>
</dbReference>
<feature type="binding site" evidence="12">
    <location>
        <begin position="390"/>
        <end position="393"/>
    </location>
    <ligand>
        <name>FAD</name>
        <dbReference type="ChEBI" id="CHEBI:57692"/>
    </ligand>
</feature>
<dbReference type="InterPro" id="IPR017927">
    <property type="entry name" value="FAD-bd_FR_type"/>
</dbReference>
<dbReference type="KEGG" id="lal:AT746_12510"/>
<dbReference type="GO" id="GO:0050660">
    <property type="term" value="F:flavin adenine dinucleotide binding"/>
    <property type="evidence" value="ECO:0007669"/>
    <property type="project" value="InterPro"/>
</dbReference>
<sequence length="603" mass="66950">MSSSNSQNLSPAGVLSQAQWSELHKAIAPLNGQQLTWVSGYLAGLAQVHQPLAEVSQLAAQQQSAKLTILYGSQTGNAKGVAEEYKNFAEQAGIAVELFNMADYKPKKLKDESHVVIIVSTNGEGEAPDDAVEFHEFLASKKAPKLAALKYAVVGLGDSSYEFFCQTAKDFDQRLSALGASAVTERLDCDVDYDADVSNWREKVTELFKQELKSGTESRVVPMPGVSIAPAASQYSKKNPFVATLVDGQKITGRDSVKDIRHFEISLEDSGIQYQPGDALGVWFSNDAEMVNRLLETLGLSGDEQVQAGDDSLLLRQALTEKMELTQSYPSFAKAYAEATQSSKLVQLLEDKAGLRQYLSERQIVDIVSEYPGKVGAQQLIAMLRPMTPRLYSIASSQAEVEDEVHLTVALVEYEAFGFTHRGGASGYLSHGLEEGGEIRVFVESNDNFRLPQNPDTPVIMIGPGTGIAPFRAFMQQREAEEAEGKNWLFFGNPNFTQDFLYQVEWQRWVKMGLLDRVSLAFSRDQQEKIYVQHRLLEQGAEVFEWLEQGAHLYVCGDANRMAKDVHQALVSIVAEHGDKTQEQAEEYISQLRKAKRYQRDVY</sequence>
<organism evidence="15 16">
    <name type="scientific">Lacimicrobium alkaliphilum</name>
    <dbReference type="NCBI Taxonomy" id="1526571"/>
    <lineage>
        <taxon>Bacteria</taxon>
        <taxon>Pseudomonadati</taxon>
        <taxon>Pseudomonadota</taxon>
        <taxon>Gammaproteobacteria</taxon>
        <taxon>Alteromonadales</taxon>
        <taxon>Alteromonadaceae</taxon>
        <taxon>Lacimicrobium</taxon>
    </lineage>
</organism>
<evidence type="ECO:0000256" key="3">
    <source>
        <dbReference type="ARBA" id="ARBA00022630"/>
    </source>
</evidence>
<evidence type="ECO:0000256" key="4">
    <source>
        <dbReference type="ARBA" id="ARBA00022643"/>
    </source>
</evidence>
<feature type="binding site" evidence="12">
    <location>
        <begin position="156"/>
        <end position="165"/>
    </location>
    <ligand>
        <name>FMN</name>
        <dbReference type="ChEBI" id="CHEBI:58210"/>
    </ligand>
</feature>
<comment type="function">
    <text evidence="11">Component of the sulfite reductase complex that catalyzes the 6-electron reduction of sulfite to sulfide. This is one of several activities required for the biosynthesis of L-cysteine from sulfate. The flavoprotein component catalyzes the electron flow from NADPH -&gt; FAD -&gt; FMN to the hemoprotein component.</text>
</comment>
<comment type="cofactor">
    <cofactor evidence="11 12">
        <name>FMN</name>
        <dbReference type="ChEBI" id="CHEBI:58210"/>
    </cofactor>
    <text evidence="11 12">Binds 1 FMN per subunit.</text>
</comment>
<dbReference type="FunFam" id="3.40.50.80:FF:000001">
    <property type="entry name" value="NADPH--cytochrome P450 reductase 1"/>
    <property type="match status" value="1"/>
</dbReference>
<dbReference type="InterPro" id="IPR001433">
    <property type="entry name" value="OxRdtase_FAD/NAD-bd"/>
</dbReference>
<dbReference type="UniPathway" id="UPA00140">
    <property type="reaction ID" value="UER00207"/>
</dbReference>
<evidence type="ECO:0000256" key="1">
    <source>
        <dbReference type="ARBA" id="ARBA00022448"/>
    </source>
</evidence>
<dbReference type="GO" id="GO:0070814">
    <property type="term" value="P:hydrogen sulfide biosynthetic process"/>
    <property type="evidence" value="ECO:0007669"/>
    <property type="project" value="UniProtKB-UniPathway"/>
</dbReference>
<evidence type="ECO:0000256" key="12">
    <source>
        <dbReference type="PIRSR" id="PIRSR000207-1"/>
    </source>
</evidence>
<feature type="binding site" evidence="12">
    <location>
        <begin position="73"/>
        <end position="78"/>
    </location>
    <ligand>
        <name>FMN</name>
        <dbReference type="ChEBI" id="CHEBI:58210"/>
    </ligand>
</feature>
<dbReference type="PROSITE" id="PS51384">
    <property type="entry name" value="FAD_FR"/>
    <property type="match status" value="1"/>
</dbReference>
<feature type="binding site" evidence="12">
    <location>
        <position position="603"/>
    </location>
    <ligand>
        <name>FAD</name>
        <dbReference type="ChEBI" id="CHEBI:57692"/>
    </ligand>
</feature>
<dbReference type="AlphaFoldDB" id="A0A0U3B5R4"/>
<evidence type="ECO:0000259" key="14">
    <source>
        <dbReference type="PROSITE" id="PS51384"/>
    </source>
</evidence>
<dbReference type="InterPro" id="IPR003097">
    <property type="entry name" value="CysJ-like_FAD-binding"/>
</dbReference>
<keyword evidence="4 11" id="KW-0288">FMN</keyword>
<proteinExistence type="predicted"/>
<feature type="binding site" evidence="12">
    <location>
        <position position="565"/>
    </location>
    <ligand>
        <name>NADP(+)</name>
        <dbReference type="ChEBI" id="CHEBI:58349"/>
    </ligand>
</feature>
<dbReference type="InterPro" id="IPR010199">
    <property type="entry name" value="CysJ"/>
</dbReference>
<evidence type="ECO:0000256" key="2">
    <source>
        <dbReference type="ARBA" id="ARBA00022605"/>
    </source>
</evidence>
<feature type="domain" description="FAD-binding FR-type" evidence="14">
    <location>
        <begin position="238"/>
        <end position="452"/>
    </location>
</feature>
<evidence type="ECO:0000256" key="11">
    <source>
        <dbReference type="PIRNR" id="PIRNR000207"/>
    </source>
</evidence>
<feature type="binding site" evidence="12">
    <location>
        <begin position="523"/>
        <end position="524"/>
    </location>
    <ligand>
        <name>NADP(+)</name>
        <dbReference type="ChEBI" id="CHEBI:58349"/>
    </ligand>
</feature>
<feature type="binding site" evidence="12">
    <location>
        <position position="326"/>
    </location>
    <ligand>
        <name>FAD</name>
        <dbReference type="ChEBI" id="CHEBI:57692"/>
    </ligand>
</feature>
<feature type="binding site" evidence="12">
    <location>
        <begin position="529"/>
        <end position="533"/>
    </location>
    <ligand>
        <name>NADP(+)</name>
        <dbReference type="ChEBI" id="CHEBI:58349"/>
    </ligand>
</feature>
<evidence type="ECO:0000313" key="16">
    <source>
        <dbReference type="Proteomes" id="UP000068447"/>
    </source>
</evidence>
<feature type="binding site" evidence="12">
    <location>
        <position position="414"/>
    </location>
    <ligand>
        <name>FAD</name>
        <dbReference type="ChEBI" id="CHEBI:57692"/>
    </ligand>
</feature>
<keyword evidence="5 11" id="KW-0274">FAD</keyword>
<keyword evidence="8 11" id="KW-0560">Oxidoreductase</keyword>
<evidence type="ECO:0000256" key="9">
    <source>
        <dbReference type="ARBA" id="ARBA00023192"/>
    </source>
</evidence>
<evidence type="ECO:0000256" key="7">
    <source>
        <dbReference type="ARBA" id="ARBA00022982"/>
    </source>
</evidence>
<evidence type="ECO:0000259" key="13">
    <source>
        <dbReference type="PROSITE" id="PS50902"/>
    </source>
</evidence>
<dbReference type="Gene3D" id="1.20.990.10">
    <property type="entry name" value="NADPH-cytochrome p450 Reductase, Chain A, domain 3"/>
    <property type="match status" value="1"/>
</dbReference>
<dbReference type="InterPro" id="IPR008254">
    <property type="entry name" value="Flavodoxin/NO_synth"/>
</dbReference>
<dbReference type="PANTHER" id="PTHR19384:SF128">
    <property type="entry name" value="NADPH OXIDOREDUCTASE A"/>
    <property type="match status" value="1"/>
</dbReference>
<accession>A0A0U3B5R4</accession>
<name>A0A0U3B5R4_9ALTE</name>
<keyword evidence="7 11" id="KW-0249">Electron transport</keyword>
<dbReference type="STRING" id="1526571.AT746_12510"/>
<dbReference type="RefSeq" id="WP_062484198.1">
    <property type="nucleotide sequence ID" value="NZ_CP013650.1"/>
</dbReference>
<dbReference type="Gene3D" id="3.40.50.80">
    <property type="entry name" value="Nucleotide-binding domain of ferredoxin-NADP reductase (FNR) module"/>
    <property type="match status" value="1"/>
</dbReference>
<evidence type="ECO:0000256" key="10">
    <source>
        <dbReference type="ARBA" id="ARBA00052219"/>
    </source>
</evidence>
<keyword evidence="9 11" id="KW-0198">Cysteine biosynthesis</keyword>
<dbReference type="PROSITE" id="PS50902">
    <property type="entry name" value="FLAVODOXIN_LIKE"/>
    <property type="match status" value="1"/>
</dbReference>
<dbReference type="PANTHER" id="PTHR19384">
    <property type="entry name" value="NITRIC OXIDE SYNTHASE-RELATED"/>
    <property type="match status" value="1"/>
</dbReference>
<dbReference type="GO" id="GO:0005829">
    <property type="term" value="C:cytosol"/>
    <property type="evidence" value="ECO:0007669"/>
    <property type="project" value="TreeGrafter"/>
</dbReference>
<dbReference type="NCBIfam" id="TIGR01931">
    <property type="entry name" value="cysJ"/>
    <property type="match status" value="1"/>
</dbReference>
<reference evidence="15 16" key="1">
    <citation type="submission" date="2015-12" db="EMBL/GenBank/DDBJ databases">
        <title>Complete genome of Lacimicrobium alkaliphilum KCTC 32984.</title>
        <authorList>
            <person name="Kim S.-G."/>
            <person name="Lee Y.-J."/>
        </authorList>
    </citation>
    <scope>NUCLEOTIDE SEQUENCE [LARGE SCALE GENOMIC DNA]</scope>
    <source>
        <strain evidence="15 16">YelD216</strain>
    </source>
</reference>
<evidence type="ECO:0000256" key="8">
    <source>
        <dbReference type="ARBA" id="ARBA00023002"/>
    </source>
</evidence>
<evidence type="ECO:0000256" key="6">
    <source>
        <dbReference type="ARBA" id="ARBA00022857"/>
    </source>
</evidence>
<dbReference type="SUPFAM" id="SSF63380">
    <property type="entry name" value="Riboflavin synthase domain-like"/>
    <property type="match status" value="1"/>
</dbReference>
<keyword evidence="3 11" id="KW-0285">Flavoprotein</keyword>
<feature type="binding site" evidence="12">
    <location>
        <begin position="408"/>
        <end position="410"/>
    </location>
    <ligand>
        <name>FAD</name>
        <dbReference type="ChEBI" id="CHEBI:57692"/>
    </ligand>
</feature>
<keyword evidence="1 11" id="KW-0813">Transport</keyword>
<dbReference type="InterPro" id="IPR001094">
    <property type="entry name" value="Flavdoxin-like"/>
</dbReference>
<dbReference type="SUPFAM" id="SSF52218">
    <property type="entry name" value="Flavoproteins"/>
    <property type="match status" value="1"/>
</dbReference>
<evidence type="ECO:0000313" key="15">
    <source>
        <dbReference type="EMBL" id="ALT00449.1"/>
    </source>
</evidence>
<dbReference type="InterPro" id="IPR017938">
    <property type="entry name" value="Riboflavin_synthase-like_b-brl"/>
</dbReference>
<dbReference type="SUPFAM" id="SSF52343">
    <property type="entry name" value="Ferredoxin reductase-like, C-terminal NADP-linked domain"/>
    <property type="match status" value="1"/>
</dbReference>
<dbReference type="EC" id="1.8.1.2" evidence="11"/>
<dbReference type="InterPro" id="IPR039261">
    <property type="entry name" value="FNR_nucleotide-bd"/>
</dbReference>
<comment type="subunit">
    <text evidence="11">Alpha(8)-beta(8). The alpha component is a flavoprotein, the beta component is a hemoprotein.</text>
</comment>
<comment type="cofactor">
    <cofactor evidence="11 12">
        <name>FAD</name>
        <dbReference type="ChEBI" id="CHEBI:57692"/>
    </cofactor>
    <text evidence="11 12">Binds 1 FAD per subunit.</text>
</comment>
<dbReference type="Pfam" id="PF00175">
    <property type="entry name" value="NAD_binding_1"/>
    <property type="match status" value="1"/>
</dbReference>
<dbReference type="Proteomes" id="UP000068447">
    <property type="component" value="Chromosome"/>
</dbReference>
<dbReference type="GO" id="GO:0019344">
    <property type="term" value="P:cysteine biosynthetic process"/>
    <property type="evidence" value="ECO:0007669"/>
    <property type="project" value="UniProtKB-KW"/>
</dbReference>